<reference evidence="6" key="1">
    <citation type="submission" date="2021-01" db="EMBL/GenBank/DDBJ databases">
        <title>Whole genome shotgun sequence of Virgisporangium ochraceum NBRC 16418.</title>
        <authorList>
            <person name="Komaki H."/>
            <person name="Tamura T."/>
        </authorList>
    </citation>
    <scope>NUCLEOTIDE SEQUENCE</scope>
    <source>
        <strain evidence="6">NBRC 16418</strain>
    </source>
</reference>
<keyword evidence="1 3" id="KW-0547">Nucleotide-binding</keyword>
<keyword evidence="6" id="KW-0132">Cell division</keyword>
<keyword evidence="6" id="KW-0131">Cell cycle</keyword>
<comment type="caution">
    <text evidence="6">The sequence shown here is derived from an EMBL/GenBank/DDBJ whole genome shotgun (WGS) entry which is preliminary data.</text>
</comment>
<dbReference type="PROSITE" id="PS50901">
    <property type="entry name" value="FTSK"/>
    <property type="match status" value="1"/>
</dbReference>
<protein>
    <submittedName>
        <fullName evidence="6">Cell division protein FtsK</fullName>
    </submittedName>
</protein>
<dbReference type="Pfam" id="PF00004">
    <property type="entry name" value="AAA"/>
    <property type="match status" value="1"/>
</dbReference>
<evidence type="ECO:0000256" key="3">
    <source>
        <dbReference type="PROSITE-ProRule" id="PRU00289"/>
    </source>
</evidence>
<gene>
    <name evidence="6" type="ORF">Voc01_048030</name>
</gene>
<dbReference type="EMBL" id="BOPH01000069">
    <property type="protein sequence ID" value="GIJ69886.1"/>
    <property type="molecule type" value="Genomic_DNA"/>
</dbReference>
<dbReference type="GO" id="GO:0051301">
    <property type="term" value="P:cell division"/>
    <property type="evidence" value="ECO:0007669"/>
    <property type="project" value="UniProtKB-KW"/>
</dbReference>
<dbReference type="SUPFAM" id="SSF52540">
    <property type="entry name" value="P-loop containing nucleoside triphosphate hydrolases"/>
    <property type="match status" value="1"/>
</dbReference>
<feature type="domain" description="FtsK" evidence="5">
    <location>
        <begin position="339"/>
        <end position="539"/>
    </location>
</feature>
<dbReference type="InterPro" id="IPR002543">
    <property type="entry name" value="FtsK_dom"/>
</dbReference>
<dbReference type="InterPro" id="IPR050206">
    <property type="entry name" value="FtsK/SpoIIIE/SftA"/>
</dbReference>
<keyword evidence="7" id="KW-1185">Reference proteome</keyword>
<evidence type="ECO:0000259" key="5">
    <source>
        <dbReference type="PROSITE" id="PS50901"/>
    </source>
</evidence>
<organism evidence="6 7">
    <name type="scientific">Virgisporangium ochraceum</name>
    <dbReference type="NCBI Taxonomy" id="65505"/>
    <lineage>
        <taxon>Bacteria</taxon>
        <taxon>Bacillati</taxon>
        <taxon>Actinomycetota</taxon>
        <taxon>Actinomycetes</taxon>
        <taxon>Micromonosporales</taxon>
        <taxon>Micromonosporaceae</taxon>
        <taxon>Virgisporangium</taxon>
    </lineage>
</organism>
<name>A0A8J3ZUH9_9ACTN</name>
<evidence type="ECO:0000256" key="4">
    <source>
        <dbReference type="SAM" id="Phobius"/>
    </source>
</evidence>
<dbReference type="GO" id="GO:0005524">
    <property type="term" value="F:ATP binding"/>
    <property type="evidence" value="ECO:0007669"/>
    <property type="project" value="UniProtKB-UniRule"/>
</dbReference>
<dbReference type="Proteomes" id="UP000635606">
    <property type="component" value="Unassembled WGS sequence"/>
</dbReference>
<dbReference type="InterPro" id="IPR003959">
    <property type="entry name" value="ATPase_AAA_core"/>
</dbReference>
<dbReference type="GO" id="GO:0003677">
    <property type="term" value="F:DNA binding"/>
    <property type="evidence" value="ECO:0007669"/>
    <property type="project" value="InterPro"/>
</dbReference>
<dbReference type="PANTHER" id="PTHR22683:SF41">
    <property type="entry name" value="DNA TRANSLOCASE FTSK"/>
    <property type="match status" value="1"/>
</dbReference>
<keyword evidence="4" id="KW-1133">Transmembrane helix</keyword>
<dbReference type="GO" id="GO:0016887">
    <property type="term" value="F:ATP hydrolysis activity"/>
    <property type="evidence" value="ECO:0007669"/>
    <property type="project" value="InterPro"/>
</dbReference>
<sequence>MTAVADWTPPPEVDAHDPMIREVELGQAVTVDAEQVEVEAYRQGGPIDADRSKEPRYAVITGLAEQDRAPIIPAWMRNRSQRWRVPLATAGFALYVLAFHLLRLPKYMVLGAAYAPRGGWRLGAALLSWLWVTEQLPLRLRAVQRLDTETWIKLHKEVHGSRKRHAWIVAGGLVAVVVVLALGWRVGGAAALWLSVLAALAGAARAGAPVDRPLIDRVTTSSRFTRLTAEAVRLALVQLAIPGLREPAALTFPPPGIHRDGPGWLARVNLPGGVTAVKVLERREELSSALRLPMDQIWPAVGPAHAGQLDLWVGNKPASQMGNPRWSVLNGKPLSFFEPAPFAFTPRTDPAQTVLFQRNFLLGGQPGSGKSFAARGLATIALLDPLCEVQVAEFKGVGDFLDLEPLCSRYVVGTDDQAFDDGADMVRWLFGEVGRRGAVIKAMREQGRAPEGKVTPELAAIKGLGLHPLVVVLDEIHELLAERPEVADMLTRIIKRGRALAVVLVLATQIPDAKTIPSGLTKSVSSRWCFSVLEQVANDQILGTGSYKRGQTGTVYRPVVDAGWGYAKGFTAEDGPVRSPWLTPEQWAAVTAVASALRGGRRVGADDGPVAGEVFRRDLIEDALAVVGQANGSHWLGLVEGLAALDAESYGDLDPESVGAMLRALGVETGDVKVSGVTRKGVKRRALEAARERRAVTAGAR</sequence>
<evidence type="ECO:0000256" key="1">
    <source>
        <dbReference type="ARBA" id="ARBA00022741"/>
    </source>
</evidence>
<dbReference type="AlphaFoldDB" id="A0A8J3ZUH9"/>
<keyword evidence="4" id="KW-0812">Transmembrane</keyword>
<dbReference type="InterPro" id="IPR027417">
    <property type="entry name" value="P-loop_NTPase"/>
</dbReference>
<accession>A0A8J3ZUH9</accession>
<dbReference type="PANTHER" id="PTHR22683">
    <property type="entry name" value="SPORULATION PROTEIN RELATED"/>
    <property type="match status" value="1"/>
</dbReference>
<keyword evidence="2 3" id="KW-0067">ATP-binding</keyword>
<evidence type="ECO:0000313" key="7">
    <source>
        <dbReference type="Proteomes" id="UP000635606"/>
    </source>
</evidence>
<feature type="transmembrane region" description="Helical" evidence="4">
    <location>
        <begin position="166"/>
        <end position="184"/>
    </location>
</feature>
<evidence type="ECO:0000256" key="2">
    <source>
        <dbReference type="ARBA" id="ARBA00022840"/>
    </source>
</evidence>
<dbReference type="RefSeq" id="WP_203929801.1">
    <property type="nucleotide sequence ID" value="NZ_BOPH01000069.1"/>
</dbReference>
<feature type="binding site" evidence="3">
    <location>
        <begin position="364"/>
        <end position="371"/>
    </location>
    <ligand>
        <name>ATP</name>
        <dbReference type="ChEBI" id="CHEBI:30616"/>
    </ligand>
</feature>
<keyword evidence="4" id="KW-0472">Membrane</keyword>
<evidence type="ECO:0000313" key="6">
    <source>
        <dbReference type="EMBL" id="GIJ69886.1"/>
    </source>
</evidence>
<feature type="transmembrane region" description="Helical" evidence="4">
    <location>
        <begin position="85"/>
        <end position="102"/>
    </location>
</feature>
<proteinExistence type="predicted"/>
<dbReference type="Gene3D" id="3.40.50.300">
    <property type="entry name" value="P-loop containing nucleotide triphosphate hydrolases"/>
    <property type="match status" value="1"/>
</dbReference>